<name>A0A0F9A284_9ZZZZ</name>
<protein>
    <submittedName>
        <fullName evidence="1">Uncharacterized protein</fullName>
    </submittedName>
</protein>
<sequence length="132" mass="15334">MKIFDILKGAFSTKTVINTSAGQVKLSNEDEQKAKEIAEKVKTVIQYRKLEERIDKKMEQAHDAETERTQEKYEHEGDVLDRALKYANDYIVGYRINDEGQIYKTEEDAKKHIKDEDEDYIEEACLGDLANE</sequence>
<comment type="caution">
    <text evidence="1">The sequence shown here is derived from an EMBL/GenBank/DDBJ whole genome shotgun (WGS) entry which is preliminary data.</text>
</comment>
<gene>
    <name evidence="1" type="ORF">LCGC14_2965550</name>
</gene>
<reference evidence="1" key="1">
    <citation type="journal article" date="2015" name="Nature">
        <title>Complex archaea that bridge the gap between prokaryotes and eukaryotes.</title>
        <authorList>
            <person name="Spang A."/>
            <person name="Saw J.H."/>
            <person name="Jorgensen S.L."/>
            <person name="Zaremba-Niedzwiedzka K."/>
            <person name="Martijn J."/>
            <person name="Lind A.E."/>
            <person name="van Eijk R."/>
            <person name="Schleper C."/>
            <person name="Guy L."/>
            <person name="Ettema T.J."/>
        </authorList>
    </citation>
    <scope>NUCLEOTIDE SEQUENCE</scope>
</reference>
<evidence type="ECO:0000313" key="1">
    <source>
        <dbReference type="EMBL" id="KKK66296.1"/>
    </source>
</evidence>
<accession>A0A0F9A284</accession>
<organism evidence="1">
    <name type="scientific">marine sediment metagenome</name>
    <dbReference type="NCBI Taxonomy" id="412755"/>
    <lineage>
        <taxon>unclassified sequences</taxon>
        <taxon>metagenomes</taxon>
        <taxon>ecological metagenomes</taxon>
    </lineage>
</organism>
<proteinExistence type="predicted"/>
<dbReference type="AlphaFoldDB" id="A0A0F9A284"/>
<dbReference type="EMBL" id="LAZR01060142">
    <property type="protein sequence ID" value="KKK66296.1"/>
    <property type="molecule type" value="Genomic_DNA"/>
</dbReference>